<dbReference type="EMBL" id="CP089983">
    <property type="protein sequence ID" value="WXB01558.1"/>
    <property type="molecule type" value="Genomic_DNA"/>
</dbReference>
<keyword evidence="6 7" id="KW-0472">Membrane</keyword>
<dbReference type="RefSeq" id="WP_394831172.1">
    <property type="nucleotide sequence ID" value="NZ_CP089929.1"/>
</dbReference>
<protein>
    <submittedName>
        <fullName evidence="9">Carbohydrate ABC transporter permease</fullName>
    </submittedName>
</protein>
<gene>
    <name evidence="9" type="ORF">LVJ94_32140</name>
</gene>
<dbReference type="PROSITE" id="PS50928">
    <property type="entry name" value="ABC_TM1"/>
    <property type="match status" value="1"/>
</dbReference>
<evidence type="ECO:0000256" key="2">
    <source>
        <dbReference type="ARBA" id="ARBA00022448"/>
    </source>
</evidence>
<dbReference type="InterPro" id="IPR035906">
    <property type="entry name" value="MetI-like_sf"/>
</dbReference>
<name>A0ABZ2KUY1_9BACT</name>
<dbReference type="Proteomes" id="UP001374803">
    <property type="component" value="Chromosome"/>
</dbReference>
<dbReference type="Gene3D" id="1.10.3720.10">
    <property type="entry name" value="MetI-like"/>
    <property type="match status" value="1"/>
</dbReference>
<feature type="domain" description="ABC transmembrane type-1" evidence="8">
    <location>
        <begin position="63"/>
        <end position="254"/>
    </location>
</feature>
<dbReference type="PANTHER" id="PTHR32243">
    <property type="entry name" value="MALTOSE TRANSPORT SYSTEM PERMEASE-RELATED"/>
    <property type="match status" value="1"/>
</dbReference>
<dbReference type="Pfam" id="PF00528">
    <property type="entry name" value="BPD_transp_1"/>
    <property type="match status" value="1"/>
</dbReference>
<keyword evidence="2 7" id="KW-0813">Transport</keyword>
<evidence type="ECO:0000256" key="5">
    <source>
        <dbReference type="ARBA" id="ARBA00022989"/>
    </source>
</evidence>
<feature type="transmembrane region" description="Helical" evidence="7">
    <location>
        <begin position="235"/>
        <end position="254"/>
    </location>
</feature>
<evidence type="ECO:0000259" key="8">
    <source>
        <dbReference type="PROSITE" id="PS50928"/>
    </source>
</evidence>
<reference evidence="9" key="1">
    <citation type="submission" date="2021-12" db="EMBL/GenBank/DDBJ databases">
        <title>Discovery of the Pendulisporaceae a myxobacterial family with distinct sporulation behavior and unique specialized metabolism.</title>
        <authorList>
            <person name="Garcia R."/>
            <person name="Popoff A."/>
            <person name="Bader C.D."/>
            <person name="Loehr J."/>
            <person name="Walesch S."/>
            <person name="Walt C."/>
            <person name="Boldt J."/>
            <person name="Bunk B."/>
            <person name="Haeckl F.J.F.P.J."/>
            <person name="Gunesch A.P."/>
            <person name="Birkelbach J."/>
            <person name="Nuebel U."/>
            <person name="Pietschmann T."/>
            <person name="Bach T."/>
            <person name="Mueller R."/>
        </authorList>
    </citation>
    <scope>NUCLEOTIDE SEQUENCE</scope>
    <source>
        <strain evidence="9">MSr11367</strain>
    </source>
</reference>
<feature type="transmembrane region" description="Helical" evidence="7">
    <location>
        <begin position="193"/>
        <end position="215"/>
    </location>
</feature>
<feature type="transmembrane region" description="Helical" evidence="7">
    <location>
        <begin position="7"/>
        <end position="25"/>
    </location>
</feature>
<comment type="similarity">
    <text evidence="7">Belongs to the binding-protein-dependent transport system permease family.</text>
</comment>
<feature type="transmembrane region" description="Helical" evidence="7">
    <location>
        <begin position="98"/>
        <end position="119"/>
    </location>
</feature>
<dbReference type="CDD" id="cd06261">
    <property type="entry name" value="TM_PBP2"/>
    <property type="match status" value="1"/>
</dbReference>
<keyword evidence="3" id="KW-1003">Cell membrane</keyword>
<feature type="transmembrane region" description="Helical" evidence="7">
    <location>
        <begin position="131"/>
        <end position="150"/>
    </location>
</feature>
<evidence type="ECO:0000313" key="10">
    <source>
        <dbReference type="Proteomes" id="UP001374803"/>
    </source>
</evidence>
<evidence type="ECO:0000256" key="7">
    <source>
        <dbReference type="RuleBase" id="RU363032"/>
    </source>
</evidence>
<dbReference type="SUPFAM" id="SSF161098">
    <property type="entry name" value="MetI-like"/>
    <property type="match status" value="1"/>
</dbReference>
<keyword evidence="10" id="KW-1185">Reference proteome</keyword>
<evidence type="ECO:0000313" key="9">
    <source>
        <dbReference type="EMBL" id="WXB01558.1"/>
    </source>
</evidence>
<evidence type="ECO:0000256" key="6">
    <source>
        <dbReference type="ARBA" id="ARBA00023136"/>
    </source>
</evidence>
<organism evidence="9 10">
    <name type="scientific">Pendulispora rubella</name>
    <dbReference type="NCBI Taxonomy" id="2741070"/>
    <lineage>
        <taxon>Bacteria</taxon>
        <taxon>Pseudomonadati</taxon>
        <taxon>Myxococcota</taxon>
        <taxon>Myxococcia</taxon>
        <taxon>Myxococcales</taxon>
        <taxon>Sorangiineae</taxon>
        <taxon>Pendulisporaceae</taxon>
        <taxon>Pendulispora</taxon>
    </lineage>
</organism>
<evidence type="ECO:0000256" key="3">
    <source>
        <dbReference type="ARBA" id="ARBA00022475"/>
    </source>
</evidence>
<evidence type="ECO:0000256" key="1">
    <source>
        <dbReference type="ARBA" id="ARBA00004651"/>
    </source>
</evidence>
<dbReference type="PANTHER" id="PTHR32243:SF18">
    <property type="entry name" value="INNER MEMBRANE ABC TRANSPORTER PERMEASE PROTEIN YCJP"/>
    <property type="match status" value="1"/>
</dbReference>
<keyword evidence="4 7" id="KW-0812">Transmembrane</keyword>
<keyword evidence="5 7" id="KW-1133">Transmembrane helix</keyword>
<sequence>MRAYGRTALGILIVVVLLFPLYWMFNASLQPSGALLKPSPDLFPVAGTFDGYRTALATQQGHLLASVIVSLGTVAVSLAVAMPASYALAQLEVRGGPVVLFAMLIVQMIPGIVMANSLYTVFGHLGLIDSYLALILADSTATIPFAILLLHSFMMAIPKELSEAALVDGASHWRTFISIIVPVSRNAMVTAGLFSFLFAWADFLFAITLTTGQTFEPITVGIYRFLGNQSADWNGIMATAVMASIPAAILLVIAQRYVVAGMTSGAIKD</sequence>
<accession>A0ABZ2KUY1</accession>
<dbReference type="InterPro" id="IPR050901">
    <property type="entry name" value="BP-dep_ABC_trans_perm"/>
</dbReference>
<proteinExistence type="inferred from homology"/>
<comment type="subcellular location">
    <subcellularLocation>
        <location evidence="1 7">Cell membrane</location>
        <topology evidence="1 7">Multi-pass membrane protein</topology>
    </subcellularLocation>
</comment>
<feature type="transmembrane region" description="Helical" evidence="7">
    <location>
        <begin position="63"/>
        <end position="86"/>
    </location>
</feature>
<evidence type="ECO:0000256" key="4">
    <source>
        <dbReference type="ARBA" id="ARBA00022692"/>
    </source>
</evidence>
<dbReference type="InterPro" id="IPR000515">
    <property type="entry name" value="MetI-like"/>
</dbReference>